<proteinExistence type="predicted"/>
<feature type="domain" description="Fibrinogen C-terminal" evidence="1">
    <location>
        <begin position="179"/>
        <end position="284"/>
    </location>
</feature>
<dbReference type="OrthoDB" id="6118826at2759"/>
<dbReference type="Gene3D" id="3.90.215.10">
    <property type="entry name" value="Gamma Fibrinogen, chain A, domain 1"/>
    <property type="match status" value="2"/>
</dbReference>
<dbReference type="InterPro" id="IPR002181">
    <property type="entry name" value="Fibrinogen_a/b/g_C_dom"/>
</dbReference>
<dbReference type="Pfam" id="PF00147">
    <property type="entry name" value="Fibrinogen_C"/>
    <property type="match status" value="2"/>
</dbReference>
<dbReference type="InterPro" id="IPR036056">
    <property type="entry name" value="Fibrinogen-like_C"/>
</dbReference>
<dbReference type="SUPFAM" id="SSF56496">
    <property type="entry name" value="Fibrinogen C-terminal domain-like"/>
    <property type="match status" value="2"/>
</dbReference>
<organism evidence="2 3">
    <name type="scientific">Owenia fusiformis</name>
    <name type="common">Polychaete worm</name>
    <dbReference type="NCBI Taxonomy" id="6347"/>
    <lineage>
        <taxon>Eukaryota</taxon>
        <taxon>Metazoa</taxon>
        <taxon>Spiralia</taxon>
        <taxon>Lophotrochozoa</taxon>
        <taxon>Annelida</taxon>
        <taxon>Polychaeta</taxon>
        <taxon>Sedentaria</taxon>
        <taxon>Canalipalpata</taxon>
        <taxon>Sabellida</taxon>
        <taxon>Oweniida</taxon>
        <taxon>Oweniidae</taxon>
        <taxon>Owenia</taxon>
    </lineage>
</organism>
<protein>
    <recommendedName>
        <fullName evidence="1">Fibrinogen C-terminal domain-containing protein</fullName>
    </recommendedName>
</protein>
<sequence length="284" mass="33442">TTSMNRNWKKYKTGFQDGNSFWLGNDNIFDIFQNQTTPMMMMIEAWTKTLRGYINERYRSAIYNGVTIKNEANEYELCANIIDGFDPLGLSKFDPPCARFSTYDEDNDYAVNANCAEMFGGGMWYTNCTDLNVNGHNEDDNPYIKRRKKTQNKDYSFTKGIWWYNWKRQMMLPLGQVEIKVRPVQESCTAVRQALKIPRYTKHEGVYNIQLDPKFPAVKMRCYFDAEGDWTVIQTRTDGSLDFDRPWRDYSKGFGDLEGEFWWGLENVWANMDVAVLRIEIWDQ</sequence>
<evidence type="ECO:0000313" key="3">
    <source>
        <dbReference type="Proteomes" id="UP000749559"/>
    </source>
</evidence>
<dbReference type="PANTHER" id="PTHR19143">
    <property type="entry name" value="FIBRINOGEN/TENASCIN/ANGIOPOEITIN"/>
    <property type="match status" value="1"/>
</dbReference>
<gene>
    <name evidence="2" type="ORF">OFUS_LOCUS2411</name>
</gene>
<dbReference type="PROSITE" id="PS51406">
    <property type="entry name" value="FIBRINOGEN_C_2"/>
    <property type="match status" value="2"/>
</dbReference>
<dbReference type="EMBL" id="CAIIXF020000001">
    <property type="protein sequence ID" value="CAH1775056.1"/>
    <property type="molecule type" value="Genomic_DNA"/>
</dbReference>
<feature type="non-terminal residue" evidence="2">
    <location>
        <position position="284"/>
    </location>
</feature>
<evidence type="ECO:0000259" key="1">
    <source>
        <dbReference type="PROSITE" id="PS51406"/>
    </source>
</evidence>
<keyword evidence="3" id="KW-1185">Reference proteome</keyword>
<accession>A0A8S4N1F6</accession>
<dbReference type="SMART" id="SM00186">
    <property type="entry name" value="FBG"/>
    <property type="match status" value="1"/>
</dbReference>
<dbReference type="AlphaFoldDB" id="A0A8S4N1F6"/>
<evidence type="ECO:0000313" key="2">
    <source>
        <dbReference type="EMBL" id="CAH1775056.1"/>
    </source>
</evidence>
<feature type="domain" description="Fibrinogen C-terminal" evidence="1">
    <location>
        <begin position="1"/>
        <end position="135"/>
    </location>
</feature>
<dbReference type="InterPro" id="IPR014716">
    <property type="entry name" value="Fibrinogen_a/b/g_C_1"/>
</dbReference>
<reference evidence="2" key="1">
    <citation type="submission" date="2022-03" db="EMBL/GenBank/DDBJ databases">
        <authorList>
            <person name="Martin C."/>
        </authorList>
    </citation>
    <scope>NUCLEOTIDE SEQUENCE</scope>
</reference>
<dbReference type="InterPro" id="IPR050373">
    <property type="entry name" value="Fibrinogen_C-term_domain"/>
</dbReference>
<comment type="caution">
    <text evidence="2">The sequence shown here is derived from an EMBL/GenBank/DDBJ whole genome shotgun (WGS) entry which is preliminary data.</text>
</comment>
<dbReference type="Proteomes" id="UP000749559">
    <property type="component" value="Unassembled WGS sequence"/>
</dbReference>
<dbReference type="GO" id="GO:0005615">
    <property type="term" value="C:extracellular space"/>
    <property type="evidence" value="ECO:0007669"/>
    <property type="project" value="TreeGrafter"/>
</dbReference>
<name>A0A8S4N1F6_OWEFU</name>
<dbReference type="PANTHER" id="PTHR19143:SF459">
    <property type="entry name" value="FIBRINOGEN C-TERMINAL DOMAIN-CONTAINING PROTEIN"/>
    <property type="match status" value="1"/>
</dbReference>
<feature type="non-terminal residue" evidence="2">
    <location>
        <position position="1"/>
    </location>
</feature>